<dbReference type="Proteomes" id="UP000317036">
    <property type="component" value="Unassembled WGS sequence"/>
</dbReference>
<accession>A0A559KH70</accession>
<keyword evidence="2" id="KW-1185">Reference proteome</keyword>
<proteinExistence type="predicted"/>
<organism evidence="1 2">
    <name type="scientific">Paenibacillus cremeus</name>
    <dbReference type="NCBI Taxonomy" id="2163881"/>
    <lineage>
        <taxon>Bacteria</taxon>
        <taxon>Bacillati</taxon>
        <taxon>Bacillota</taxon>
        <taxon>Bacilli</taxon>
        <taxon>Bacillales</taxon>
        <taxon>Paenibacillaceae</taxon>
        <taxon>Paenibacillus</taxon>
    </lineage>
</organism>
<dbReference type="EMBL" id="VNJI01000002">
    <property type="protein sequence ID" value="TVY11456.1"/>
    <property type="molecule type" value="Genomic_DNA"/>
</dbReference>
<dbReference type="RefSeq" id="WP_186445553.1">
    <property type="nucleotide sequence ID" value="NZ_VNJI01000002.1"/>
</dbReference>
<evidence type="ECO:0000313" key="2">
    <source>
        <dbReference type="Proteomes" id="UP000317036"/>
    </source>
</evidence>
<dbReference type="AlphaFoldDB" id="A0A559KH70"/>
<sequence length="108" mass="12103">MRILSWAARKGASKVDAAYTACSFRAVTCLSQVLFALNGQYWMNEKGSVKLIASFPLAPDRFESRVNEAFAKLCAASHTLLQAVEILERHRRRHPCGSIRPAEIVSFY</sequence>
<name>A0A559KH70_9BACL</name>
<reference evidence="1 2" key="1">
    <citation type="submission" date="2019-07" db="EMBL/GenBank/DDBJ databases">
        <authorList>
            <person name="Kim J."/>
        </authorList>
    </citation>
    <scope>NUCLEOTIDE SEQUENCE [LARGE SCALE GENOMIC DNA]</scope>
    <source>
        <strain evidence="1 2">JC52</strain>
    </source>
</reference>
<evidence type="ECO:0000313" key="1">
    <source>
        <dbReference type="EMBL" id="TVY11456.1"/>
    </source>
</evidence>
<comment type="caution">
    <text evidence="1">The sequence shown here is derived from an EMBL/GenBank/DDBJ whole genome shotgun (WGS) entry which is preliminary data.</text>
</comment>
<gene>
    <name evidence="1" type="ORF">FPZ49_01795</name>
</gene>
<protein>
    <submittedName>
        <fullName evidence="1">Uncharacterized protein</fullName>
    </submittedName>
</protein>